<dbReference type="InterPro" id="IPR004993">
    <property type="entry name" value="GH3"/>
</dbReference>
<dbReference type="Proteomes" id="UP000682877">
    <property type="component" value="Chromosome 8"/>
</dbReference>
<dbReference type="PANTHER" id="PTHR31901:SF9">
    <property type="entry name" value="GH3 DOMAIN-CONTAINING PROTEIN"/>
    <property type="match status" value="1"/>
</dbReference>
<dbReference type="GO" id="GO:0010279">
    <property type="term" value="F:indole-3-acetic acid amido synthetase activity"/>
    <property type="evidence" value="ECO:0007669"/>
    <property type="project" value="TreeGrafter"/>
</dbReference>
<dbReference type="GO" id="GO:0005737">
    <property type="term" value="C:cytoplasm"/>
    <property type="evidence" value="ECO:0007669"/>
    <property type="project" value="TreeGrafter"/>
</dbReference>
<sequence length="223" mass="25050">MPEAPKIVASEVSDESLAEKNKNKLQFIEDVTTNADDVQRRVLEEILSRNADVEYLKRHGLDGRTDRQTFKHVMPVVTYEDIQPEINRIANGDKSQILCSNPISEFLTSSGTSGGERKLMPTIEEELDRRSLLYSLLMPVMNQFVPGLDKGKGMNSGVTSSISLPKALTEKEQQELVDLVDVKLGQEYELVVTTYAGLYRVVDSYFSPKCPKWSPGHKQWGSN</sequence>
<reference evidence="4" key="1">
    <citation type="submission" date="2021-01" db="EMBL/GenBank/DDBJ databases">
        <authorList>
            <person name="Bezrukov I."/>
        </authorList>
    </citation>
    <scope>NUCLEOTIDE SEQUENCE</scope>
</reference>
<gene>
    <name evidence="4" type="ORF">AARE701A_LOCUS21494</name>
</gene>
<name>A0A8S2AYT7_ARAAE</name>
<evidence type="ECO:0000256" key="1">
    <source>
        <dbReference type="ARBA" id="ARBA00008068"/>
    </source>
</evidence>
<accession>A0A8S2AYT7</accession>
<proteinExistence type="inferred from homology"/>
<feature type="domain" description="GH3 middle" evidence="3">
    <location>
        <begin position="170"/>
        <end position="200"/>
    </location>
</feature>
<evidence type="ECO:0000313" key="4">
    <source>
        <dbReference type="EMBL" id="CAE6240395.1"/>
    </source>
</evidence>
<organism evidence="4 5">
    <name type="scientific">Arabidopsis arenosa</name>
    <name type="common">Sand rock-cress</name>
    <name type="synonym">Cardaminopsis arenosa</name>
    <dbReference type="NCBI Taxonomy" id="38785"/>
    <lineage>
        <taxon>Eukaryota</taxon>
        <taxon>Viridiplantae</taxon>
        <taxon>Streptophyta</taxon>
        <taxon>Embryophyta</taxon>
        <taxon>Tracheophyta</taxon>
        <taxon>Spermatophyta</taxon>
        <taxon>Magnoliopsida</taxon>
        <taxon>eudicotyledons</taxon>
        <taxon>Gunneridae</taxon>
        <taxon>Pentapetalae</taxon>
        <taxon>rosids</taxon>
        <taxon>malvids</taxon>
        <taxon>Brassicales</taxon>
        <taxon>Brassicaceae</taxon>
        <taxon>Camelineae</taxon>
        <taxon>Arabidopsis</taxon>
    </lineage>
</organism>
<dbReference type="Pfam" id="PF03321">
    <property type="entry name" value="GH3"/>
    <property type="match status" value="1"/>
</dbReference>
<dbReference type="AlphaFoldDB" id="A0A8S2AYT7"/>
<dbReference type="PANTHER" id="PTHR31901">
    <property type="entry name" value="GH3 DOMAIN-CONTAINING PROTEIN"/>
    <property type="match status" value="1"/>
</dbReference>
<keyword evidence="2" id="KW-0436">Ligase</keyword>
<evidence type="ECO:0000259" key="3">
    <source>
        <dbReference type="Pfam" id="PF23571"/>
    </source>
</evidence>
<dbReference type="InterPro" id="IPR055377">
    <property type="entry name" value="GH3_M"/>
</dbReference>
<dbReference type="Pfam" id="PF23571">
    <property type="entry name" value="GH3_M"/>
    <property type="match status" value="1"/>
</dbReference>
<keyword evidence="5" id="KW-1185">Reference proteome</keyword>
<evidence type="ECO:0000313" key="5">
    <source>
        <dbReference type="Proteomes" id="UP000682877"/>
    </source>
</evidence>
<protein>
    <recommendedName>
        <fullName evidence="3">GH3 middle domain-containing protein</fullName>
    </recommendedName>
</protein>
<dbReference type="EMBL" id="LR999458">
    <property type="protein sequence ID" value="CAE6240395.1"/>
    <property type="molecule type" value="Genomic_DNA"/>
</dbReference>
<evidence type="ECO:0000256" key="2">
    <source>
        <dbReference type="ARBA" id="ARBA00022598"/>
    </source>
</evidence>
<comment type="similarity">
    <text evidence="1">Belongs to the IAA-amido conjugating enzyme family.</text>
</comment>